<dbReference type="Pfam" id="PF01757">
    <property type="entry name" value="Acyl_transf_3"/>
    <property type="match status" value="1"/>
</dbReference>
<keyword evidence="2" id="KW-1133">Transmembrane helix</keyword>
<accession>A0A3A4B4A7</accession>
<name>A0A3A4B4A7_9ACTN</name>
<evidence type="ECO:0000256" key="1">
    <source>
        <dbReference type="SAM" id="MobiDB-lite"/>
    </source>
</evidence>
<feature type="domain" description="Acyltransferase 3" evidence="3">
    <location>
        <begin position="16"/>
        <end position="335"/>
    </location>
</feature>
<keyword evidence="2" id="KW-0812">Transmembrane</keyword>
<proteinExistence type="predicted"/>
<dbReference type="GO" id="GO:0016747">
    <property type="term" value="F:acyltransferase activity, transferring groups other than amino-acyl groups"/>
    <property type="evidence" value="ECO:0007669"/>
    <property type="project" value="InterPro"/>
</dbReference>
<dbReference type="PANTHER" id="PTHR23028:SF53">
    <property type="entry name" value="ACYL_TRANSF_3 DOMAIN-CONTAINING PROTEIN"/>
    <property type="match status" value="1"/>
</dbReference>
<feature type="transmembrane region" description="Helical" evidence="2">
    <location>
        <begin position="96"/>
        <end position="115"/>
    </location>
</feature>
<sequence length="385" mass="41991">MDRSTGPSLGGRLAVLDLLRFGAAFAVLCVHYLTTHRGLWGKRGTEVFPEVAGAAQLGNLGVQLFFVISGFVILMSVQGRGVGDFAVSRVARLFPAYWLSVAAFAVVYLATSLASTSPRIGARDYLTNLTMMQAGVGAGNADVVYWTLWVELRFYVLVCLLAAVGATVRNTLGFMAGWLVVSVYAQAAGNELLKVVFVPKHAPFFIAGMAFFLIHRYGSALIPWGFVGVAWVLGMHQTVTFATDLQYDRVPHADFAVMAVITAIFVLMGLVALGVFDRVRWRGLVVLGALTYPLYLFHQLVAVLLVPALRPHLGRWGVFAVTAGAAVLLSYLVYRFAERPGQRFLRARLRESLDRLRRESAPATSVNPPPEQVPVIPEQARVPVP</sequence>
<dbReference type="PANTHER" id="PTHR23028">
    <property type="entry name" value="ACETYLTRANSFERASE"/>
    <property type="match status" value="1"/>
</dbReference>
<keyword evidence="5" id="KW-1185">Reference proteome</keyword>
<dbReference type="OrthoDB" id="9807745at2"/>
<feature type="transmembrane region" description="Helical" evidence="2">
    <location>
        <begin position="195"/>
        <end position="214"/>
    </location>
</feature>
<feature type="transmembrane region" description="Helical" evidence="2">
    <location>
        <begin position="221"/>
        <end position="243"/>
    </location>
</feature>
<dbReference type="Proteomes" id="UP000265768">
    <property type="component" value="Unassembled WGS sequence"/>
</dbReference>
<keyword evidence="4" id="KW-0808">Transferase</keyword>
<dbReference type="GO" id="GO:0009103">
    <property type="term" value="P:lipopolysaccharide biosynthetic process"/>
    <property type="evidence" value="ECO:0007669"/>
    <property type="project" value="TreeGrafter"/>
</dbReference>
<feature type="transmembrane region" description="Helical" evidence="2">
    <location>
        <begin position="255"/>
        <end position="276"/>
    </location>
</feature>
<feature type="region of interest" description="Disordered" evidence="1">
    <location>
        <begin position="359"/>
        <end position="385"/>
    </location>
</feature>
<comment type="caution">
    <text evidence="4">The sequence shown here is derived from an EMBL/GenBank/DDBJ whole genome shotgun (WGS) entry which is preliminary data.</text>
</comment>
<dbReference type="GO" id="GO:0016020">
    <property type="term" value="C:membrane"/>
    <property type="evidence" value="ECO:0007669"/>
    <property type="project" value="TreeGrafter"/>
</dbReference>
<dbReference type="InterPro" id="IPR050879">
    <property type="entry name" value="Acyltransferase_3"/>
</dbReference>
<evidence type="ECO:0000313" key="5">
    <source>
        <dbReference type="Proteomes" id="UP000265768"/>
    </source>
</evidence>
<keyword evidence="2" id="KW-0472">Membrane</keyword>
<feature type="transmembrane region" description="Helical" evidence="2">
    <location>
        <begin position="283"/>
        <end position="307"/>
    </location>
</feature>
<dbReference type="InterPro" id="IPR002656">
    <property type="entry name" value="Acyl_transf_3_dom"/>
</dbReference>
<evidence type="ECO:0000256" key="2">
    <source>
        <dbReference type="SAM" id="Phobius"/>
    </source>
</evidence>
<keyword evidence="4" id="KW-0012">Acyltransferase</keyword>
<feature type="transmembrane region" description="Helical" evidence="2">
    <location>
        <begin position="54"/>
        <end position="75"/>
    </location>
</feature>
<evidence type="ECO:0000313" key="4">
    <source>
        <dbReference type="EMBL" id="RJL36001.1"/>
    </source>
</evidence>
<gene>
    <name evidence="4" type="ORF">D5H75_04370</name>
</gene>
<evidence type="ECO:0000259" key="3">
    <source>
        <dbReference type="Pfam" id="PF01757"/>
    </source>
</evidence>
<feature type="transmembrane region" description="Helical" evidence="2">
    <location>
        <begin position="12"/>
        <end position="34"/>
    </location>
</feature>
<reference evidence="4 5" key="1">
    <citation type="submission" date="2018-09" db="EMBL/GenBank/DDBJ databases">
        <title>YIM 75507 draft genome.</title>
        <authorList>
            <person name="Tang S."/>
            <person name="Feng Y."/>
        </authorList>
    </citation>
    <scope>NUCLEOTIDE SEQUENCE [LARGE SCALE GENOMIC DNA]</scope>
    <source>
        <strain evidence="4 5">YIM 75507</strain>
    </source>
</reference>
<feature type="transmembrane region" description="Helical" evidence="2">
    <location>
        <begin position="313"/>
        <end position="334"/>
    </location>
</feature>
<organism evidence="4 5">
    <name type="scientific">Bailinhaonella thermotolerans</name>
    <dbReference type="NCBI Taxonomy" id="1070861"/>
    <lineage>
        <taxon>Bacteria</taxon>
        <taxon>Bacillati</taxon>
        <taxon>Actinomycetota</taxon>
        <taxon>Actinomycetes</taxon>
        <taxon>Streptosporangiales</taxon>
        <taxon>Streptosporangiaceae</taxon>
        <taxon>Bailinhaonella</taxon>
    </lineage>
</organism>
<protein>
    <submittedName>
        <fullName evidence="4">Acyltransferase</fullName>
    </submittedName>
</protein>
<dbReference type="AlphaFoldDB" id="A0A3A4B4A7"/>
<dbReference type="EMBL" id="QZEY01000001">
    <property type="protein sequence ID" value="RJL36001.1"/>
    <property type="molecule type" value="Genomic_DNA"/>
</dbReference>